<dbReference type="Pfam" id="PF01568">
    <property type="entry name" value="Molydop_binding"/>
    <property type="match status" value="1"/>
</dbReference>
<dbReference type="Gene3D" id="3.30.70.20">
    <property type="match status" value="1"/>
</dbReference>
<dbReference type="InterPro" id="IPR001041">
    <property type="entry name" value="2Fe-2S_ferredoxin-type"/>
</dbReference>
<dbReference type="EMBL" id="ABCP01000002">
    <property type="protein sequence ID" value="EDM49284.1"/>
    <property type="molecule type" value="Genomic_DNA"/>
</dbReference>
<evidence type="ECO:0000256" key="3">
    <source>
        <dbReference type="ARBA" id="ARBA00022723"/>
    </source>
</evidence>
<evidence type="ECO:0000256" key="2">
    <source>
        <dbReference type="ARBA" id="ARBA00022485"/>
    </source>
</evidence>
<dbReference type="InterPro" id="IPR006963">
    <property type="entry name" value="Mopterin_OxRdtase_4Fe-4S_dom"/>
</dbReference>
<feature type="compositionally biased region" description="Basic and acidic residues" evidence="8">
    <location>
        <begin position="136"/>
        <end position="150"/>
    </location>
</feature>
<dbReference type="InterPro" id="IPR009010">
    <property type="entry name" value="Asp_de-COase-like_dom_sf"/>
</dbReference>
<dbReference type="GO" id="GO:0051539">
    <property type="term" value="F:4 iron, 4 sulfur cluster binding"/>
    <property type="evidence" value="ECO:0007669"/>
    <property type="project" value="UniProtKB-KW"/>
</dbReference>
<feature type="domain" description="4Fe-4S ferredoxin-type" evidence="10">
    <location>
        <begin position="166"/>
        <end position="196"/>
    </location>
</feature>
<dbReference type="InterPro" id="IPR006655">
    <property type="entry name" value="Mopterin_OxRdtase_prok_CS"/>
</dbReference>
<dbReference type="SUPFAM" id="SSF53706">
    <property type="entry name" value="Formate dehydrogenase/DMSO reductase, domains 1-3"/>
    <property type="match status" value="1"/>
</dbReference>
<dbReference type="InterPro" id="IPR017896">
    <property type="entry name" value="4Fe4S_Fe-S-bd"/>
</dbReference>
<dbReference type="AlphaFoldDB" id="A6EW97"/>
<dbReference type="Gene3D" id="2.40.40.20">
    <property type="match status" value="1"/>
</dbReference>
<dbReference type="OrthoDB" id="9810782at2"/>
<dbReference type="InterPro" id="IPR036010">
    <property type="entry name" value="2Fe-2S_ferredoxin-like_sf"/>
</dbReference>
<dbReference type="PANTHER" id="PTHR43105">
    <property type="entry name" value="RESPIRATORY NITRATE REDUCTASE"/>
    <property type="match status" value="1"/>
</dbReference>
<evidence type="ECO:0000259" key="10">
    <source>
        <dbReference type="PROSITE" id="PS51379"/>
    </source>
</evidence>
<organism evidence="12 13">
    <name type="scientific">Marinobacter algicola DG893</name>
    <dbReference type="NCBI Taxonomy" id="443152"/>
    <lineage>
        <taxon>Bacteria</taxon>
        <taxon>Pseudomonadati</taxon>
        <taxon>Pseudomonadota</taxon>
        <taxon>Gammaproteobacteria</taxon>
        <taxon>Pseudomonadales</taxon>
        <taxon>Marinobacteraceae</taxon>
        <taxon>Marinobacter</taxon>
    </lineage>
</organism>
<dbReference type="Pfam" id="PF12838">
    <property type="entry name" value="Fer4_7"/>
    <property type="match status" value="1"/>
</dbReference>
<comment type="similarity">
    <text evidence="1">In the C-terminal section; belongs to the prokaryotic molybdopterin-containing oxidoreductase family.</text>
</comment>
<feature type="domain" description="4Fe-4S Mo/W bis-MGD-type" evidence="11">
    <location>
        <begin position="251"/>
        <end position="319"/>
    </location>
</feature>
<evidence type="ECO:0000313" key="13">
    <source>
        <dbReference type="Proteomes" id="UP000005856"/>
    </source>
</evidence>
<dbReference type="GO" id="GO:0003954">
    <property type="term" value="F:NADH dehydrogenase activity"/>
    <property type="evidence" value="ECO:0007669"/>
    <property type="project" value="TreeGrafter"/>
</dbReference>
<dbReference type="STRING" id="443152.MDG893_07800"/>
<protein>
    <submittedName>
        <fullName evidence="12">Formate dehydrogenase, alpha subunit</fullName>
    </submittedName>
</protein>
<dbReference type="PROSITE" id="PS00198">
    <property type="entry name" value="4FE4S_FER_1"/>
    <property type="match status" value="1"/>
</dbReference>
<dbReference type="InterPro" id="IPR041925">
    <property type="entry name" value="CT_Formate-Dh_H"/>
</dbReference>
<dbReference type="GO" id="GO:0016020">
    <property type="term" value="C:membrane"/>
    <property type="evidence" value="ECO:0007669"/>
    <property type="project" value="TreeGrafter"/>
</dbReference>
<dbReference type="CDD" id="cd02753">
    <property type="entry name" value="MopB_Formate-Dh-H"/>
    <property type="match status" value="1"/>
</dbReference>
<dbReference type="Gene3D" id="3.40.50.740">
    <property type="match status" value="1"/>
</dbReference>
<dbReference type="PROSITE" id="PS51085">
    <property type="entry name" value="2FE2S_FER_2"/>
    <property type="match status" value="1"/>
</dbReference>
<accession>A6EW97</accession>
<dbReference type="Proteomes" id="UP000005856">
    <property type="component" value="Unassembled WGS sequence"/>
</dbReference>
<keyword evidence="13" id="KW-1185">Reference proteome</keyword>
<dbReference type="PROSITE" id="PS00490">
    <property type="entry name" value="MOLYBDOPTERIN_PROK_2"/>
    <property type="match status" value="1"/>
</dbReference>
<name>A6EW97_9GAMM</name>
<reference evidence="12 13" key="1">
    <citation type="submission" date="2007-06" db="EMBL/GenBank/DDBJ databases">
        <authorList>
            <person name="Green D."/>
            <person name="Ferriera S."/>
            <person name="Johnson J."/>
            <person name="Kravitz S."/>
            <person name="Beeson K."/>
            <person name="Sutton G."/>
            <person name="Rogers Y.-H."/>
            <person name="Friedman R."/>
            <person name="Frazier M."/>
            <person name="Venter J.C."/>
        </authorList>
    </citation>
    <scope>NUCLEOTIDE SEQUENCE [LARGE SCALE GENOMIC DNA]</scope>
    <source>
        <strain evidence="12 13">DG893</strain>
    </source>
</reference>
<dbReference type="GO" id="GO:0008863">
    <property type="term" value="F:formate dehydrogenase (NAD+) activity"/>
    <property type="evidence" value="ECO:0007669"/>
    <property type="project" value="InterPro"/>
</dbReference>
<dbReference type="SUPFAM" id="SSF54292">
    <property type="entry name" value="2Fe-2S ferredoxin-like"/>
    <property type="match status" value="1"/>
</dbReference>
<feature type="domain" description="4Fe-4S ferredoxin-type" evidence="10">
    <location>
        <begin position="210"/>
        <end position="238"/>
    </location>
</feature>
<proteinExistence type="inferred from homology"/>
<dbReference type="GO" id="GO:0046872">
    <property type="term" value="F:metal ion binding"/>
    <property type="evidence" value="ECO:0007669"/>
    <property type="project" value="UniProtKB-KW"/>
</dbReference>
<evidence type="ECO:0000256" key="1">
    <source>
        <dbReference type="ARBA" id="ARBA00007023"/>
    </source>
</evidence>
<dbReference type="InterPro" id="IPR050123">
    <property type="entry name" value="Prok_molybdopt-oxidoreductase"/>
</dbReference>
<dbReference type="InterPro" id="IPR041924">
    <property type="entry name" value="Formate_Dh-H_N"/>
</dbReference>
<dbReference type="Pfam" id="PF00384">
    <property type="entry name" value="Molybdopterin"/>
    <property type="match status" value="1"/>
</dbReference>
<dbReference type="InterPro" id="IPR006656">
    <property type="entry name" value="Mopterin_OxRdtase"/>
</dbReference>
<keyword evidence="5" id="KW-0560">Oxidoreductase</keyword>
<dbReference type="SUPFAM" id="SSF54862">
    <property type="entry name" value="4Fe-4S ferredoxins"/>
    <property type="match status" value="1"/>
</dbReference>
<evidence type="ECO:0000256" key="4">
    <source>
        <dbReference type="ARBA" id="ARBA00022737"/>
    </source>
</evidence>
<dbReference type="PROSITE" id="PS51379">
    <property type="entry name" value="4FE4S_FER_2"/>
    <property type="match status" value="2"/>
</dbReference>
<keyword evidence="7" id="KW-0411">Iron-sulfur</keyword>
<dbReference type="PROSITE" id="PS51669">
    <property type="entry name" value="4FE4S_MOW_BIS_MGD"/>
    <property type="match status" value="1"/>
</dbReference>
<gene>
    <name evidence="12" type="ORF">MDG893_07800</name>
</gene>
<dbReference type="InterPro" id="IPR017900">
    <property type="entry name" value="4Fe4S_Fe_S_CS"/>
</dbReference>
<comment type="caution">
    <text evidence="12">The sequence shown here is derived from an EMBL/GenBank/DDBJ whole genome shotgun (WGS) entry which is preliminary data.</text>
</comment>
<keyword evidence="3" id="KW-0479">Metal-binding</keyword>
<dbReference type="eggNOG" id="COG3383">
    <property type="taxonomic scope" value="Bacteria"/>
</dbReference>
<keyword evidence="6" id="KW-0408">Iron</keyword>
<dbReference type="Gene3D" id="3.40.228.10">
    <property type="entry name" value="Dimethylsulfoxide Reductase, domain 2"/>
    <property type="match status" value="1"/>
</dbReference>
<dbReference type="CDD" id="cd00207">
    <property type="entry name" value="fer2"/>
    <property type="match status" value="1"/>
</dbReference>
<dbReference type="SUPFAM" id="SSF50692">
    <property type="entry name" value="ADC-like"/>
    <property type="match status" value="1"/>
</dbReference>
<dbReference type="FunFam" id="3.30.70.20:FF:000035">
    <property type="entry name" value="Iron hydrogenase 1"/>
    <property type="match status" value="1"/>
</dbReference>
<dbReference type="GO" id="GO:1990204">
    <property type="term" value="C:oxidoreductase complex"/>
    <property type="evidence" value="ECO:0007669"/>
    <property type="project" value="UniProtKB-ARBA"/>
</dbReference>
<evidence type="ECO:0000259" key="9">
    <source>
        <dbReference type="PROSITE" id="PS51085"/>
    </source>
</evidence>
<keyword evidence="4" id="KW-0677">Repeat</keyword>
<evidence type="ECO:0000259" key="11">
    <source>
        <dbReference type="PROSITE" id="PS51669"/>
    </source>
</evidence>
<dbReference type="RefSeq" id="WP_007152298.1">
    <property type="nucleotide sequence ID" value="NZ_ABCP01000002.1"/>
</dbReference>
<keyword evidence="2" id="KW-0004">4Fe-4S</keyword>
<dbReference type="Pfam" id="PF13510">
    <property type="entry name" value="Fer2_4"/>
    <property type="match status" value="1"/>
</dbReference>
<sequence length="956" mass="102952">MSNTNTSFTLTLDDVEVQAYPGETLWQVARRAGETIPHLCFKDAPGYRADGNCRACMVEVEGERVLAASCIREAIPGMVVRSAGSGRVQAARKAVLELLMADQPARPDSPDRSSHLWDTADQLAIDVGSVRQRIPARSDRKTPTVHHVEPRSSTLPHARGQDATHSAMNVNLDACITCGLCERACREVQGNDVIGLAHRGAASKVIFDFDDPMGDSTCVACGECVQACPTGALMPATLIDAEGRGDSAIADRTVDSVCPYCGVGCQLTYHVKDEPSSAEKGESEQRGRILYVEGRDGPSNQGRLCVKGRFGFDYPSHPARLTRPLIRREGAPKGVDPDFDPANPLTHFREASWEEALEFAATGLTELKGQHGPSALAGFGSAKCSNEEAWLFQKLVRTGFGSNHVDHCTRLCHASSVAALMECLGSGAVTASFMQALQADVVILTGCNPAVNHPVAATYFKQAARNGTKLIIIDPRGQALDAYAWRSLRFSPGGDVALFNAMLHVVIDEGLFDKAYIDAHTEGFEALAASVVDMTPEVMSPLCGVDPETIREVARAYAGAESAMIFWGMGISQHVHGTDNARCLISMALTCGQTGRPGTGLHPLRGQNNVQGASDAGLIPMVLPDYQPVGDTQLRAAFEELWNTELDPEPGLTVVEIMDAITAGTIKGMYILGENPAMSDPDLTHARAALGALEHLVVQDLFVTETAQFADVILPAAAWSEKSGTVTNTNRQVQMGRAALEPPEQAKPDWWIIQEMARRFGLGWDYAGPEQVFAEMKHGMHSLDHISWSRLEREGSVTYPCLADDEPGQDVVFSDAFPRAGGRAKLSPTRPLPPDEPVDEAYPIVLTTGRLLEHWHTGAMTRRSRVLDEREPEAAAYLAPAELARLGVAPGDAIKVATRRSSITLTARADQAMPEGMVFIPFAFVEAAANLLTNPALDPYGKIPEFKYAACSLSPA</sequence>
<dbReference type="Gene3D" id="2.20.25.90">
    <property type="entry name" value="ADC-like domains"/>
    <property type="match status" value="1"/>
</dbReference>
<evidence type="ECO:0000256" key="6">
    <source>
        <dbReference type="ARBA" id="ARBA00023004"/>
    </source>
</evidence>
<dbReference type="SMART" id="SM00926">
    <property type="entry name" value="Molybdop_Fe4S4"/>
    <property type="match status" value="1"/>
</dbReference>
<evidence type="ECO:0000256" key="5">
    <source>
        <dbReference type="ARBA" id="ARBA00023002"/>
    </source>
</evidence>
<dbReference type="Pfam" id="PF04879">
    <property type="entry name" value="Molybdop_Fe4S4"/>
    <property type="match status" value="1"/>
</dbReference>
<dbReference type="PIRSF" id="PIRSF036643">
    <property type="entry name" value="FDH_alpha"/>
    <property type="match status" value="1"/>
</dbReference>
<dbReference type="InterPro" id="IPR006657">
    <property type="entry name" value="MoPterin_dinucl-bd_dom"/>
</dbReference>
<dbReference type="PANTHER" id="PTHR43105:SF14">
    <property type="entry name" value="FORMATE DEHYDROGENASE H"/>
    <property type="match status" value="1"/>
</dbReference>
<dbReference type="GO" id="GO:0015942">
    <property type="term" value="P:formate metabolic process"/>
    <property type="evidence" value="ECO:0007669"/>
    <property type="project" value="InterPro"/>
</dbReference>
<evidence type="ECO:0000256" key="8">
    <source>
        <dbReference type="SAM" id="MobiDB-lite"/>
    </source>
</evidence>
<dbReference type="GO" id="GO:0022904">
    <property type="term" value="P:respiratory electron transport chain"/>
    <property type="evidence" value="ECO:0007669"/>
    <property type="project" value="TreeGrafter"/>
</dbReference>
<evidence type="ECO:0000256" key="7">
    <source>
        <dbReference type="ARBA" id="ARBA00023014"/>
    </source>
</evidence>
<feature type="region of interest" description="Disordered" evidence="8">
    <location>
        <begin position="132"/>
        <end position="161"/>
    </location>
</feature>
<dbReference type="NCBIfam" id="TIGR01591">
    <property type="entry name" value="Fdh-alpha"/>
    <property type="match status" value="1"/>
</dbReference>
<dbReference type="CDD" id="cd02790">
    <property type="entry name" value="MopB_CT_Formate-Dh_H"/>
    <property type="match status" value="1"/>
</dbReference>
<feature type="domain" description="2Fe-2S ferredoxin-type" evidence="9">
    <location>
        <begin position="6"/>
        <end position="86"/>
    </location>
</feature>
<evidence type="ECO:0000313" key="12">
    <source>
        <dbReference type="EMBL" id="EDM49284.1"/>
    </source>
</evidence>
<dbReference type="Gene3D" id="3.10.20.740">
    <property type="match status" value="1"/>
</dbReference>
<dbReference type="GO" id="GO:0043546">
    <property type="term" value="F:molybdopterin cofactor binding"/>
    <property type="evidence" value="ECO:0007669"/>
    <property type="project" value="InterPro"/>
</dbReference>
<dbReference type="InterPro" id="IPR006478">
    <property type="entry name" value="Formate_DH_asu"/>
</dbReference>